<protein>
    <submittedName>
        <fullName evidence="2">Uncharacterized protein</fullName>
    </submittedName>
</protein>
<keyword evidence="1" id="KW-0812">Transmembrane</keyword>
<dbReference type="Proteomes" id="UP000027473">
    <property type="component" value="Unassembled WGS sequence"/>
</dbReference>
<dbReference type="RefSeq" id="WP_051611698.1">
    <property type="nucleotide sequence ID" value="NZ_JAAC01000005.1"/>
</dbReference>
<proteinExistence type="predicted"/>
<evidence type="ECO:0000313" key="3">
    <source>
        <dbReference type="Proteomes" id="UP000027473"/>
    </source>
</evidence>
<gene>
    <name evidence="2" type="ORF">FUSO3_00610</name>
</gene>
<sequence length="253" mass="30014">MKRSRKLDISLIVLFIIEIFIIKYFYSQESLLHFQSLFWLCHESVVLGFLLINYFFFSEDIAYYDIFMILFPGLGVLLLLLECFFDRFISEKTLKDPLFLDFEPKKKETKKEEFTYEDFDVMSSDDLLASDNIKQKKKFLFSFQTEDIAYKVKILQKALLDDDIDVIHYAATELNKIETKIQQDIDFEEKKGKDGVKIYEAYKKYIDSGLLFGAILDFYLERAISILKTLKKEINIDVEFELSVLLKKKERES</sequence>
<accession>A0AB73BZ16</accession>
<comment type="caution">
    <text evidence="2">The sequence shown here is derived from an EMBL/GenBank/DDBJ whole genome shotgun (WGS) entry which is preliminary data.</text>
</comment>
<dbReference type="AlphaFoldDB" id="A0AB73BZ16"/>
<keyword evidence="1" id="KW-1133">Transmembrane helix</keyword>
<feature type="transmembrane region" description="Helical" evidence="1">
    <location>
        <begin position="37"/>
        <end position="56"/>
    </location>
</feature>
<feature type="transmembrane region" description="Helical" evidence="1">
    <location>
        <begin position="7"/>
        <end position="25"/>
    </location>
</feature>
<keyword evidence="1" id="KW-0472">Membrane</keyword>
<name>A0AB73BZ16_9FUSO</name>
<feature type="transmembrane region" description="Helical" evidence="1">
    <location>
        <begin position="63"/>
        <end position="81"/>
    </location>
</feature>
<evidence type="ECO:0000256" key="1">
    <source>
        <dbReference type="SAM" id="Phobius"/>
    </source>
</evidence>
<dbReference type="EMBL" id="JAAC01000005">
    <property type="protein sequence ID" value="KDE65485.1"/>
    <property type="molecule type" value="Genomic_DNA"/>
</dbReference>
<reference evidence="2 3" key="1">
    <citation type="submission" date="2014-01" db="EMBL/GenBank/DDBJ databases">
        <title>Comparative genomics of Fusobacterium necrophorum wild isolates.</title>
        <authorList>
            <person name="Kittichotirat W."/>
            <person name="Bumgarner R.E."/>
            <person name="Lawrence P."/>
        </authorList>
    </citation>
    <scope>NUCLEOTIDE SEQUENCE [LARGE SCALE GENOMIC DNA]</scope>
    <source>
        <strain evidence="2 3">BL</strain>
    </source>
</reference>
<organism evidence="2 3">
    <name type="scientific">Fusobacterium necrophorum BL</name>
    <dbReference type="NCBI Taxonomy" id="1441732"/>
    <lineage>
        <taxon>Bacteria</taxon>
        <taxon>Fusobacteriati</taxon>
        <taxon>Fusobacteriota</taxon>
        <taxon>Fusobacteriia</taxon>
        <taxon>Fusobacteriales</taxon>
        <taxon>Fusobacteriaceae</taxon>
        <taxon>Fusobacterium</taxon>
    </lineage>
</organism>
<evidence type="ECO:0000313" key="2">
    <source>
        <dbReference type="EMBL" id="KDE65485.1"/>
    </source>
</evidence>